<protein>
    <recommendedName>
        <fullName evidence="4">Lipocalin-like domain-containing protein</fullName>
    </recommendedName>
</protein>
<keyword evidence="3" id="KW-1185">Reference proteome</keyword>
<evidence type="ECO:0008006" key="4">
    <source>
        <dbReference type="Google" id="ProtNLM"/>
    </source>
</evidence>
<comment type="caution">
    <text evidence="2">The sequence shown here is derived from an EMBL/GenBank/DDBJ whole genome shotgun (WGS) entry which is preliminary data.</text>
</comment>
<gene>
    <name evidence="2" type="ORF">GCM10010993_06470</name>
</gene>
<proteinExistence type="predicted"/>
<accession>A0ABQ1LVN4</accession>
<dbReference type="RefSeq" id="WP_188439646.1">
    <property type="nucleotide sequence ID" value="NZ_BMFD01000002.1"/>
</dbReference>
<feature type="signal peptide" evidence="1">
    <location>
        <begin position="1"/>
        <end position="23"/>
    </location>
</feature>
<keyword evidence="1" id="KW-0732">Signal</keyword>
<evidence type="ECO:0000256" key="1">
    <source>
        <dbReference type="SAM" id="SignalP"/>
    </source>
</evidence>
<dbReference type="Proteomes" id="UP000635885">
    <property type="component" value="Unassembled WGS sequence"/>
</dbReference>
<dbReference type="EMBL" id="BMFD01000002">
    <property type="protein sequence ID" value="GGC30265.1"/>
    <property type="molecule type" value="Genomic_DNA"/>
</dbReference>
<evidence type="ECO:0000313" key="3">
    <source>
        <dbReference type="Proteomes" id="UP000635885"/>
    </source>
</evidence>
<reference evidence="3" key="1">
    <citation type="journal article" date="2019" name="Int. J. Syst. Evol. Microbiol.">
        <title>The Global Catalogue of Microorganisms (GCM) 10K type strain sequencing project: providing services to taxonomists for standard genome sequencing and annotation.</title>
        <authorList>
            <consortium name="The Broad Institute Genomics Platform"/>
            <consortium name="The Broad Institute Genome Sequencing Center for Infectious Disease"/>
            <person name="Wu L."/>
            <person name="Ma J."/>
        </authorList>
    </citation>
    <scope>NUCLEOTIDE SEQUENCE [LARGE SCALE GENOMIC DNA]</scope>
    <source>
        <strain evidence="3">CGMCC 1.12479</strain>
    </source>
</reference>
<sequence length="140" mass="15878">MRKLKYLSSILILLMFSFCTSNVNEGDIGIDLSEIEFIGKWKNTTLDASKLGENIETLIFVNDSIAEIHLISPAGKKKVIGNWKYGHKTEIMKIIGLAIESDVMVSYNQDDNHLNILVFKLKEDNNEVKMVGNDLEFVKQ</sequence>
<organism evidence="2 3">
    <name type="scientific">Belliella aquatica</name>
    <dbReference type="NCBI Taxonomy" id="1323734"/>
    <lineage>
        <taxon>Bacteria</taxon>
        <taxon>Pseudomonadati</taxon>
        <taxon>Bacteroidota</taxon>
        <taxon>Cytophagia</taxon>
        <taxon>Cytophagales</taxon>
        <taxon>Cyclobacteriaceae</taxon>
        <taxon>Belliella</taxon>
    </lineage>
</organism>
<evidence type="ECO:0000313" key="2">
    <source>
        <dbReference type="EMBL" id="GGC30265.1"/>
    </source>
</evidence>
<feature type="chain" id="PRO_5045160547" description="Lipocalin-like domain-containing protein" evidence="1">
    <location>
        <begin position="24"/>
        <end position="140"/>
    </location>
</feature>
<name>A0ABQ1LVN4_9BACT</name>